<protein>
    <submittedName>
        <fullName evidence="1">Uncharacterized protein</fullName>
    </submittedName>
</protein>
<dbReference type="AlphaFoldDB" id="A0A7M5X6P9"/>
<name>A0A7M5X6P9_9CNID</name>
<organism evidence="1 2">
    <name type="scientific">Clytia hemisphaerica</name>
    <dbReference type="NCBI Taxonomy" id="252671"/>
    <lineage>
        <taxon>Eukaryota</taxon>
        <taxon>Metazoa</taxon>
        <taxon>Cnidaria</taxon>
        <taxon>Hydrozoa</taxon>
        <taxon>Hydroidolina</taxon>
        <taxon>Leptothecata</taxon>
        <taxon>Obeliida</taxon>
        <taxon>Clytiidae</taxon>
        <taxon>Clytia</taxon>
    </lineage>
</organism>
<keyword evidence="2" id="KW-1185">Reference proteome</keyword>
<evidence type="ECO:0000313" key="1">
    <source>
        <dbReference type="EnsemblMetazoa" id="CLYHEMP018579.1"/>
    </source>
</evidence>
<reference evidence="1" key="1">
    <citation type="submission" date="2021-01" db="UniProtKB">
        <authorList>
            <consortium name="EnsemblMetazoa"/>
        </authorList>
    </citation>
    <scope>IDENTIFICATION</scope>
</reference>
<dbReference type="Proteomes" id="UP000594262">
    <property type="component" value="Unplaced"/>
</dbReference>
<evidence type="ECO:0000313" key="2">
    <source>
        <dbReference type="Proteomes" id="UP000594262"/>
    </source>
</evidence>
<sequence length="243" mass="27752">MASRKRDPPSPLEDISKNISELKDDFTRRKKMKVHFLESSSPKKSIVQPESDPVFNEDGIELVSGFETSSSSSRPWSNSVAGGATTFDSSNKIKKLKIILHEHSFEKPYNLETMNSYINNFKLLSAKEAHTKSSVLICEIDITDIDNLSDKNNWSDKITKLQIDKRSRLLDSYCVNKTSKDTNIPPISLEKIYENLDHHGVPRVFNLRKEGNLVVFEVVKGDISEEFSFTTKINNLIRKHHVR</sequence>
<dbReference type="EnsemblMetazoa" id="CLYHEMT018579.1">
    <property type="protein sequence ID" value="CLYHEMP018579.1"/>
    <property type="gene ID" value="CLYHEMG018579"/>
</dbReference>
<accession>A0A7M5X6P9</accession>
<proteinExistence type="predicted"/>